<keyword evidence="1" id="KW-0175">Coiled coil</keyword>
<feature type="compositionally biased region" description="Basic and acidic residues" evidence="2">
    <location>
        <begin position="167"/>
        <end position="180"/>
    </location>
</feature>
<feature type="compositionally biased region" description="Acidic residues" evidence="2">
    <location>
        <begin position="152"/>
        <end position="166"/>
    </location>
</feature>
<dbReference type="STRING" id="287099.SAMN05660413_02592"/>
<proteinExistence type="predicted"/>
<evidence type="ECO:0000313" key="3">
    <source>
        <dbReference type="EMBL" id="SFN79092.1"/>
    </source>
</evidence>
<dbReference type="AlphaFoldDB" id="A0A1I5BWX7"/>
<dbReference type="EMBL" id="FOVL01000017">
    <property type="protein sequence ID" value="SFN79092.1"/>
    <property type="molecule type" value="Genomic_DNA"/>
</dbReference>
<gene>
    <name evidence="3" type="ORF">SAMN05660413_02592</name>
</gene>
<reference evidence="3 4" key="1">
    <citation type="submission" date="2016-10" db="EMBL/GenBank/DDBJ databases">
        <authorList>
            <person name="de Groot N.N."/>
        </authorList>
    </citation>
    <scope>NUCLEOTIDE SEQUENCE [LARGE SCALE GENOMIC DNA]</scope>
    <source>
        <strain evidence="3 4">DSM 17794</strain>
    </source>
</reference>
<feature type="region of interest" description="Disordered" evidence="2">
    <location>
        <begin position="1"/>
        <end position="180"/>
    </location>
</feature>
<evidence type="ECO:0000256" key="1">
    <source>
        <dbReference type="SAM" id="Coils"/>
    </source>
</evidence>
<name>A0A1I5BWX7_9FLAO</name>
<feature type="coiled-coil region" evidence="1">
    <location>
        <begin position="652"/>
        <end position="743"/>
    </location>
</feature>
<feature type="compositionally biased region" description="Basic and acidic residues" evidence="2">
    <location>
        <begin position="94"/>
        <end position="115"/>
    </location>
</feature>
<dbReference type="InterPro" id="IPR007139">
    <property type="entry name" value="DUF349"/>
</dbReference>
<evidence type="ECO:0000256" key="2">
    <source>
        <dbReference type="SAM" id="MobiDB-lite"/>
    </source>
</evidence>
<dbReference type="Proteomes" id="UP000199153">
    <property type="component" value="Unassembled WGS sequence"/>
</dbReference>
<protein>
    <recommendedName>
        <fullName evidence="5">Chromosome segregation protein</fullName>
    </recommendedName>
</protein>
<dbReference type="Pfam" id="PF03993">
    <property type="entry name" value="DUF349"/>
    <property type="match status" value="5"/>
</dbReference>
<evidence type="ECO:0000313" key="4">
    <source>
        <dbReference type="Proteomes" id="UP000199153"/>
    </source>
</evidence>
<feature type="compositionally biased region" description="Basic and acidic residues" evidence="2">
    <location>
        <begin position="1"/>
        <end position="28"/>
    </location>
</feature>
<feature type="compositionally biased region" description="Basic and acidic residues" evidence="2">
    <location>
        <begin position="41"/>
        <end position="63"/>
    </location>
</feature>
<dbReference type="OrthoDB" id="5422202at2"/>
<sequence length="744" mass="88925">MSQEENENRKEELSNKNLQKPENKEQKESQGNVNEENSFSKPEEEEKSEEKESQQSISEKKESELEDAMVEEATSGKSSKDKEAADSLEESLIEEDKASKEKEEPKGDTDKKEAPTDSNVAGSEKDSEENSDQEEEEEEEESETKTPKDAQEDVDNAVAEDSEDESAGERHNIAQKDYHSMSKEELADELEHLIKTEKVQAIKEHVAEIRTEFNAKFDEELEEKKEDFLADGGNIIDFHYSTPLKKRFNSLIFDYKEKRNKYYQQLKQDLNKNLNTRLKIIEELKGLIDVEENINTTYKHFKELQDRWKVAGPIPRDQYNNVWNTYHHHVENFYDFLHLNREFRDMDFKHNLEQKLKVIDRAEELLQEADVNRAFRELQMLHKMWKEELGPVGKEYREEIWDRFSTTTKKIHDKRQEYFSKLDEEFEENWKKKQEIIEKIRLIAEENYTTHNKWQQKIKEIEALREEFFKAGKVPRSKNEETWSQFKQEVRKFNRNKNTFYKNLKKQQYDNLEKKKELIKIADDNKDSDDFKTVTPLMKKIQADWKKVGHVPRKDSDKVWKQFKAACNHYFDRLHANRNEENQEEFEAYDRKKEILDKLKALELSGDKKEDLPKIKELIAAWREVGRVPQNKRFIEGKFNKTLDQVFNKIDMDKTKVEMMKYENKLQSINEAEDDRKLQNEHYFLTKKIEETKAEIRQLENNLQFFSNVDEDNPLVQEVHKNIADHKAQLEVWKEKLRKIKSLY</sequence>
<dbReference type="RefSeq" id="WP_093410433.1">
    <property type="nucleotide sequence ID" value="NZ_FOVL01000017.1"/>
</dbReference>
<keyword evidence="4" id="KW-1185">Reference proteome</keyword>
<organism evidence="3 4">
    <name type="scientific">Salegentibacter flavus</name>
    <dbReference type="NCBI Taxonomy" id="287099"/>
    <lineage>
        <taxon>Bacteria</taxon>
        <taxon>Pseudomonadati</taxon>
        <taxon>Bacteroidota</taxon>
        <taxon>Flavobacteriia</taxon>
        <taxon>Flavobacteriales</taxon>
        <taxon>Flavobacteriaceae</taxon>
        <taxon>Salegentibacter</taxon>
    </lineage>
</organism>
<accession>A0A1I5BWX7</accession>
<evidence type="ECO:0008006" key="5">
    <source>
        <dbReference type="Google" id="ProtNLM"/>
    </source>
</evidence>
<feature type="compositionally biased region" description="Acidic residues" evidence="2">
    <location>
        <begin position="126"/>
        <end position="142"/>
    </location>
</feature>